<organism evidence="1 2">
    <name type="scientific">Zoogloea ramigera</name>
    <dbReference type="NCBI Taxonomy" id="350"/>
    <lineage>
        <taxon>Bacteria</taxon>
        <taxon>Pseudomonadati</taxon>
        <taxon>Pseudomonadota</taxon>
        <taxon>Betaproteobacteria</taxon>
        <taxon>Rhodocyclales</taxon>
        <taxon>Zoogloeaceae</taxon>
        <taxon>Zoogloea</taxon>
    </lineage>
</organism>
<dbReference type="AlphaFoldDB" id="A0A4Y4CZI3"/>
<dbReference type="EMBL" id="BJNV01000056">
    <property type="protein sequence ID" value="GEC96894.1"/>
    <property type="molecule type" value="Genomic_DNA"/>
</dbReference>
<dbReference type="Proteomes" id="UP000318422">
    <property type="component" value="Unassembled WGS sequence"/>
</dbReference>
<name>A0A4Y4CZI3_ZOORA</name>
<proteinExistence type="predicted"/>
<evidence type="ECO:0000313" key="2">
    <source>
        <dbReference type="Proteomes" id="UP000318422"/>
    </source>
</evidence>
<sequence>MMPREREDARPDLPVCRAPNVVKSAHFETSLARARASGARWLPPVKSCAGQLLLELIEAAAWAEAVGTPLQAGITPRDFDRLARSMREAAYVYRLRQGGWPVVTSLQDAANRFESVRYAAYSLALDADTGRPELAAWLSEARKVRGAA</sequence>
<gene>
    <name evidence="1" type="ORF">ZRA01_29670</name>
</gene>
<comment type="caution">
    <text evidence="1">The sequence shown here is derived from an EMBL/GenBank/DDBJ whole genome shotgun (WGS) entry which is preliminary data.</text>
</comment>
<protein>
    <submittedName>
        <fullName evidence="1">Uncharacterized protein</fullName>
    </submittedName>
</protein>
<evidence type="ECO:0000313" key="1">
    <source>
        <dbReference type="EMBL" id="GEC96894.1"/>
    </source>
</evidence>
<reference evidence="1 2" key="1">
    <citation type="submission" date="2019-06" db="EMBL/GenBank/DDBJ databases">
        <title>Whole genome shotgun sequence of Zoogloea ramigera NBRC 15342.</title>
        <authorList>
            <person name="Hosoyama A."/>
            <person name="Uohara A."/>
            <person name="Ohji S."/>
            <person name="Ichikawa N."/>
        </authorList>
    </citation>
    <scope>NUCLEOTIDE SEQUENCE [LARGE SCALE GENOMIC DNA]</scope>
    <source>
        <strain evidence="1 2">NBRC 15342</strain>
    </source>
</reference>
<keyword evidence="2" id="KW-1185">Reference proteome</keyword>
<accession>A0A4Y4CZI3</accession>